<dbReference type="AlphaFoldDB" id="A0A0F9A4Z4"/>
<organism evidence="1">
    <name type="scientific">marine sediment metagenome</name>
    <dbReference type="NCBI Taxonomy" id="412755"/>
    <lineage>
        <taxon>unclassified sequences</taxon>
        <taxon>metagenomes</taxon>
        <taxon>ecological metagenomes</taxon>
    </lineage>
</organism>
<protein>
    <submittedName>
        <fullName evidence="1">Uncharacterized protein</fullName>
    </submittedName>
</protein>
<accession>A0A0F9A4Z4</accession>
<reference evidence="1" key="1">
    <citation type="journal article" date="2015" name="Nature">
        <title>Complex archaea that bridge the gap between prokaryotes and eukaryotes.</title>
        <authorList>
            <person name="Spang A."/>
            <person name="Saw J.H."/>
            <person name="Jorgensen S.L."/>
            <person name="Zaremba-Niedzwiedzka K."/>
            <person name="Martijn J."/>
            <person name="Lind A.E."/>
            <person name="van Eijk R."/>
            <person name="Schleper C."/>
            <person name="Guy L."/>
            <person name="Ettema T.J."/>
        </authorList>
    </citation>
    <scope>NUCLEOTIDE SEQUENCE</scope>
</reference>
<name>A0A0F9A4Z4_9ZZZZ</name>
<proteinExistence type="predicted"/>
<comment type="caution">
    <text evidence="1">The sequence shown here is derived from an EMBL/GenBank/DDBJ whole genome shotgun (WGS) entry which is preliminary data.</text>
</comment>
<gene>
    <name evidence="1" type="ORF">LCGC14_2891650</name>
</gene>
<dbReference type="EMBL" id="LAZR01056689">
    <property type="protein sequence ID" value="KKK73654.1"/>
    <property type="molecule type" value="Genomic_DNA"/>
</dbReference>
<evidence type="ECO:0000313" key="1">
    <source>
        <dbReference type="EMBL" id="KKK73654.1"/>
    </source>
</evidence>
<sequence length="108" mass="12176">MTYDIKVSSLVRESLNGLLIDPFERTITKINILPTLLGIYDAIHADIFENYYVNRSNDYIYLDGNGLTGTYPENQDHQAFFLLSTRSEMFAGYGLILGTDEQGLSIDA</sequence>
<feature type="non-terminal residue" evidence="1">
    <location>
        <position position="108"/>
    </location>
</feature>